<dbReference type="PANTHER" id="PTHR43031">
    <property type="entry name" value="FAD-DEPENDENT OXIDOREDUCTASE"/>
    <property type="match status" value="1"/>
</dbReference>
<reference evidence="2 3" key="1">
    <citation type="submission" date="2009-02" db="EMBL/GenBank/DDBJ databases">
        <title>Genome sequence of Bacillus cereus 03BB102.</title>
        <authorList>
            <person name="Dodson R.J."/>
            <person name="Jackson P."/>
            <person name="Munk A.C."/>
            <person name="Brettin T."/>
            <person name="Bruce D."/>
            <person name="Detter C."/>
            <person name="Tapia R."/>
            <person name="Han C."/>
            <person name="Sutton G."/>
            <person name="Sims D."/>
        </authorList>
    </citation>
    <scope>NUCLEOTIDE SEQUENCE [LARGE SCALE GENOMIC DNA]</scope>
    <source>
        <strain evidence="2 3">03BB102</strain>
    </source>
</reference>
<gene>
    <name evidence="2" type="ordered locus">BCA_0836</name>
</gene>
<dbReference type="AlphaFoldDB" id="A0A158RUA8"/>
<sequence>MDVIATAIKANLTVLDLPDLELSYAPPYSSAKDPVNMVGYAASNIVDGFVDTVQWHEIDHIVENGGYLIDVREPNELKQGMIKGSINIPLDELRDRLDEVPVDKDIYITCQLGMRGYIAARMLMEKGYKVKNVDGGFKLYGTVLPERIAY</sequence>
<dbReference type="CDD" id="cd01524">
    <property type="entry name" value="RHOD_Pyr_redox"/>
    <property type="match status" value="1"/>
</dbReference>
<feature type="domain" description="Rhodanese" evidence="1">
    <location>
        <begin position="62"/>
        <end position="149"/>
    </location>
</feature>
<dbReference type="InterPro" id="IPR050229">
    <property type="entry name" value="GlpE_sulfurtransferase"/>
</dbReference>
<dbReference type="Proteomes" id="UP000002210">
    <property type="component" value="Chromosome"/>
</dbReference>
<protein>
    <submittedName>
        <fullName evidence="2">NADH dehydrogenase</fullName>
    </submittedName>
</protein>
<dbReference type="PROSITE" id="PS50206">
    <property type="entry name" value="RHODANESE_3"/>
    <property type="match status" value="1"/>
</dbReference>
<dbReference type="Pfam" id="PF00581">
    <property type="entry name" value="Rhodanese"/>
    <property type="match status" value="1"/>
</dbReference>
<accession>A0A158RUA8</accession>
<dbReference type="SUPFAM" id="SSF52821">
    <property type="entry name" value="Rhodanese/Cell cycle control phosphatase"/>
    <property type="match status" value="1"/>
</dbReference>
<evidence type="ECO:0000259" key="1">
    <source>
        <dbReference type="PROSITE" id="PS50206"/>
    </source>
</evidence>
<evidence type="ECO:0000313" key="2">
    <source>
        <dbReference type="EMBL" id="ACO30978.1"/>
    </source>
</evidence>
<dbReference type="PANTHER" id="PTHR43031:SF1">
    <property type="entry name" value="PYRIDINE NUCLEOTIDE-DISULPHIDE OXIDOREDUCTASE"/>
    <property type="match status" value="1"/>
</dbReference>
<dbReference type="KEGG" id="bcx:BCA_0836"/>
<dbReference type="SUPFAM" id="SSF55424">
    <property type="entry name" value="FAD/NAD-linked reductases, dimerisation (C-terminal) domain"/>
    <property type="match status" value="1"/>
</dbReference>
<evidence type="ECO:0000313" key="3">
    <source>
        <dbReference type="Proteomes" id="UP000002210"/>
    </source>
</evidence>
<name>A0A158RUA8_BACC3</name>
<organism evidence="2 3">
    <name type="scientific">Bacillus cereus (strain 03BB102)</name>
    <dbReference type="NCBI Taxonomy" id="572264"/>
    <lineage>
        <taxon>Bacteria</taxon>
        <taxon>Bacillati</taxon>
        <taxon>Bacillota</taxon>
        <taxon>Bacilli</taxon>
        <taxon>Bacillales</taxon>
        <taxon>Bacillaceae</taxon>
        <taxon>Bacillus</taxon>
        <taxon>Bacillus cereus group</taxon>
    </lineage>
</organism>
<dbReference type="InterPro" id="IPR036188">
    <property type="entry name" value="FAD/NAD-bd_sf"/>
</dbReference>
<dbReference type="InterPro" id="IPR001763">
    <property type="entry name" value="Rhodanese-like_dom"/>
</dbReference>
<dbReference type="EMBL" id="CP001407">
    <property type="protein sequence ID" value="ACO30978.1"/>
    <property type="molecule type" value="Genomic_DNA"/>
</dbReference>
<dbReference type="Gene3D" id="3.50.50.60">
    <property type="entry name" value="FAD/NAD(P)-binding domain"/>
    <property type="match status" value="1"/>
</dbReference>
<dbReference type="InterPro" id="IPR036873">
    <property type="entry name" value="Rhodanese-like_dom_sf"/>
</dbReference>
<dbReference type="InterPro" id="IPR016156">
    <property type="entry name" value="FAD/NAD-linked_Rdtase_dimer_sf"/>
</dbReference>
<dbReference type="SMART" id="SM00450">
    <property type="entry name" value="RHOD"/>
    <property type="match status" value="1"/>
</dbReference>
<dbReference type="Gene3D" id="3.40.250.10">
    <property type="entry name" value="Rhodanese-like domain"/>
    <property type="match status" value="1"/>
</dbReference>
<dbReference type="PATRIC" id="fig|572264.18.peg.780"/>
<proteinExistence type="predicted"/>